<keyword evidence="3 6" id="KW-0812">Transmembrane</keyword>
<protein>
    <recommendedName>
        <fullName evidence="7">DUF2179 domain-containing protein</fullName>
    </recommendedName>
</protein>
<evidence type="ECO:0000256" key="5">
    <source>
        <dbReference type="ARBA" id="ARBA00023136"/>
    </source>
</evidence>
<feature type="transmembrane region" description="Helical" evidence="6">
    <location>
        <begin position="66"/>
        <end position="86"/>
    </location>
</feature>
<dbReference type="CDD" id="cd16380">
    <property type="entry name" value="YitT_C"/>
    <property type="match status" value="1"/>
</dbReference>
<dbReference type="InterPro" id="IPR003740">
    <property type="entry name" value="YitT"/>
</dbReference>
<dbReference type="STRING" id="596327.PORUE0001_1262"/>
<dbReference type="InterPro" id="IPR015867">
    <property type="entry name" value="N-reg_PII/ATP_PRibTrfase_C"/>
</dbReference>
<evidence type="ECO:0000256" key="6">
    <source>
        <dbReference type="SAM" id="Phobius"/>
    </source>
</evidence>
<keyword evidence="9" id="KW-1185">Reference proteome</keyword>
<dbReference type="EMBL" id="ACLR01000168">
    <property type="protein sequence ID" value="EEK16726.1"/>
    <property type="molecule type" value="Genomic_DNA"/>
</dbReference>
<evidence type="ECO:0000313" key="9">
    <source>
        <dbReference type="Proteomes" id="UP000003303"/>
    </source>
</evidence>
<evidence type="ECO:0000256" key="3">
    <source>
        <dbReference type="ARBA" id="ARBA00022692"/>
    </source>
</evidence>
<evidence type="ECO:0000256" key="4">
    <source>
        <dbReference type="ARBA" id="ARBA00022989"/>
    </source>
</evidence>
<dbReference type="InterPro" id="IPR019264">
    <property type="entry name" value="DUF2179"/>
</dbReference>
<reference evidence="8 9" key="1">
    <citation type="submission" date="2009-04" db="EMBL/GenBank/DDBJ databases">
        <authorList>
            <person name="Sebastian Y."/>
            <person name="Madupu R."/>
            <person name="Durkin A.S."/>
            <person name="Torralba M."/>
            <person name="Methe B."/>
            <person name="Sutton G.G."/>
            <person name="Strausberg R.L."/>
            <person name="Nelson K.E."/>
        </authorList>
    </citation>
    <scope>NUCLEOTIDE SEQUENCE [LARGE SCALE GENOMIC DNA]</scope>
    <source>
        <strain evidence="8 9">60-3</strain>
    </source>
</reference>
<proteinExistence type="predicted"/>
<dbReference type="Pfam" id="PF10035">
    <property type="entry name" value="DUF2179"/>
    <property type="match status" value="1"/>
</dbReference>
<comment type="caution">
    <text evidence="8">The sequence shown here is derived from an EMBL/GenBank/DDBJ whole genome shotgun (WGS) entry which is preliminary data.</text>
</comment>
<feature type="transmembrane region" description="Helical" evidence="6">
    <location>
        <begin position="93"/>
        <end position="110"/>
    </location>
</feature>
<feature type="transmembrane region" description="Helical" evidence="6">
    <location>
        <begin position="15"/>
        <end position="34"/>
    </location>
</feature>
<accession>C2MC21</accession>
<organism evidence="8 9">
    <name type="scientific">Porphyromonas uenonis 60-3</name>
    <dbReference type="NCBI Taxonomy" id="596327"/>
    <lineage>
        <taxon>Bacteria</taxon>
        <taxon>Pseudomonadati</taxon>
        <taxon>Bacteroidota</taxon>
        <taxon>Bacteroidia</taxon>
        <taxon>Bacteroidales</taxon>
        <taxon>Porphyromonadaceae</taxon>
        <taxon>Porphyromonas</taxon>
    </lineage>
</organism>
<dbReference type="InterPro" id="IPR051461">
    <property type="entry name" value="UPF0750_membrane"/>
</dbReference>
<keyword evidence="4 6" id="KW-1133">Transmembrane helix</keyword>
<evidence type="ECO:0000313" key="8">
    <source>
        <dbReference type="EMBL" id="EEK16726.1"/>
    </source>
</evidence>
<feature type="domain" description="DUF2179" evidence="7">
    <location>
        <begin position="264"/>
        <end position="318"/>
    </location>
</feature>
<dbReference type="PANTHER" id="PTHR33545:SF5">
    <property type="entry name" value="UPF0750 MEMBRANE PROTEIN YITT"/>
    <property type="match status" value="1"/>
</dbReference>
<keyword evidence="2" id="KW-1003">Cell membrane</keyword>
<dbReference type="PANTHER" id="PTHR33545">
    <property type="entry name" value="UPF0750 MEMBRANE PROTEIN YITT-RELATED"/>
    <property type="match status" value="1"/>
</dbReference>
<dbReference type="PIRSF" id="PIRSF006483">
    <property type="entry name" value="Membrane_protein_YitT"/>
    <property type="match status" value="1"/>
</dbReference>
<feature type="transmembrane region" description="Helical" evidence="6">
    <location>
        <begin position="141"/>
        <end position="162"/>
    </location>
</feature>
<feature type="transmembrane region" description="Helical" evidence="6">
    <location>
        <begin position="183"/>
        <end position="205"/>
    </location>
</feature>
<evidence type="ECO:0000256" key="1">
    <source>
        <dbReference type="ARBA" id="ARBA00004651"/>
    </source>
</evidence>
<dbReference type="RefSeq" id="WP_007365437.1">
    <property type="nucleotide sequence ID" value="NZ_ACLR01000168.1"/>
</dbReference>
<evidence type="ECO:0000259" key="7">
    <source>
        <dbReference type="Pfam" id="PF10035"/>
    </source>
</evidence>
<gene>
    <name evidence="8" type="ORF">PORUE0001_1262</name>
</gene>
<sequence>MSQALGAPTSKRAQVWYFVHDFLFIVLGVCLYVIGWAGFVLSQEIATGGLAGVTTIIQIATNIPAFIPYNIINVGLLIVSIIFLGWRYSIKTLIGVILMGIAIPIGQALFGDPNTEVYHNLNHWLTDNIPNVGPLLREERFMAVIIGGILCGSGLFLVFHVNGSTGGTDVIVSLFNKYTTLSLGRAMILIDATIVTASYFVNVYISGKDPQLGAELLTFSIVEVVFCSMTLDYWTNSNKHSTQLFIFSKKYKEINEAITQRLHRGCTLIHADGGYSQEEMRILMVVTRKAQLQSINRIIKEIDPDAFVSEGTVHGVYGRGFDNLK</sequence>
<dbReference type="Pfam" id="PF02588">
    <property type="entry name" value="YitT_membrane"/>
    <property type="match status" value="1"/>
</dbReference>
<dbReference type="GO" id="GO:0005886">
    <property type="term" value="C:plasma membrane"/>
    <property type="evidence" value="ECO:0007669"/>
    <property type="project" value="UniProtKB-SubCell"/>
</dbReference>
<keyword evidence="5 6" id="KW-0472">Membrane</keyword>
<dbReference type="eggNOG" id="COG1284">
    <property type="taxonomic scope" value="Bacteria"/>
</dbReference>
<dbReference type="AlphaFoldDB" id="C2MC21"/>
<dbReference type="OrthoDB" id="1114876at2"/>
<evidence type="ECO:0000256" key="2">
    <source>
        <dbReference type="ARBA" id="ARBA00022475"/>
    </source>
</evidence>
<dbReference type="Gene3D" id="3.30.70.120">
    <property type="match status" value="1"/>
</dbReference>
<comment type="subcellular location">
    <subcellularLocation>
        <location evidence="1">Cell membrane</location>
        <topology evidence="1">Multi-pass membrane protein</topology>
    </subcellularLocation>
</comment>
<name>C2MC21_9PORP</name>
<dbReference type="Proteomes" id="UP000003303">
    <property type="component" value="Unassembled WGS sequence"/>
</dbReference>